<dbReference type="GeneID" id="68097003"/>
<evidence type="ECO:0000313" key="3">
    <source>
        <dbReference type="EMBL" id="KAG2383211.1"/>
    </source>
</evidence>
<gene>
    <name evidence="3" type="ORF">C9374_004548</name>
</gene>
<dbReference type="InterPro" id="IPR002347">
    <property type="entry name" value="SDR_fam"/>
</dbReference>
<keyword evidence="2" id="KW-0560">Oxidoreductase</keyword>
<dbReference type="Gene3D" id="3.40.50.720">
    <property type="entry name" value="NAD(P)-binding Rossmann-like Domain"/>
    <property type="match status" value="1"/>
</dbReference>
<evidence type="ECO:0000256" key="1">
    <source>
        <dbReference type="ARBA" id="ARBA00006484"/>
    </source>
</evidence>
<reference evidence="3 4" key="1">
    <citation type="journal article" date="2018" name="BMC Genomics">
        <title>The genome of Naegleria lovaniensis, the basis for a comparative approach to unravel pathogenicity factors of the human pathogenic amoeba N. fowleri.</title>
        <authorList>
            <person name="Liechti N."/>
            <person name="Schurch N."/>
            <person name="Bruggmann R."/>
            <person name="Wittwer M."/>
        </authorList>
    </citation>
    <scope>NUCLEOTIDE SEQUENCE [LARGE SCALE GENOMIC DNA]</scope>
    <source>
        <strain evidence="3 4">ATCC 30569</strain>
    </source>
</reference>
<proteinExistence type="inferred from homology"/>
<dbReference type="GO" id="GO:0016491">
    <property type="term" value="F:oxidoreductase activity"/>
    <property type="evidence" value="ECO:0007669"/>
    <property type="project" value="UniProtKB-KW"/>
</dbReference>
<dbReference type="Pfam" id="PF00106">
    <property type="entry name" value="adh_short"/>
    <property type="match status" value="1"/>
</dbReference>
<evidence type="ECO:0000256" key="2">
    <source>
        <dbReference type="ARBA" id="ARBA00023002"/>
    </source>
</evidence>
<dbReference type="AlphaFoldDB" id="A0AA88KP18"/>
<keyword evidence="4" id="KW-1185">Reference proteome</keyword>
<dbReference type="PANTHER" id="PTHR43669">
    <property type="entry name" value="5-KETO-D-GLUCONATE 5-REDUCTASE"/>
    <property type="match status" value="1"/>
</dbReference>
<dbReference type="CDD" id="cd05233">
    <property type="entry name" value="SDR_c"/>
    <property type="match status" value="1"/>
</dbReference>
<dbReference type="Proteomes" id="UP000816034">
    <property type="component" value="Unassembled WGS sequence"/>
</dbReference>
<accession>A0AA88KP18</accession>
<evidence type="ECO:0000313" key="4">
    <source>
        <dbReference type="Proteomes" id="UP000816034"/>
    </source>
</evidence>
<dbReference type="RefSeq" id="XP_044548890.1">
    <property type="nucleotide sequence ID" value="XM_044694199.1"/>
</dbReference>
<organism evidence="3 4">
    <name type="scientific">Naegleria lovaniensis</name>
    <name type="common">Amoeba</name>
    <dbReference type="NCBI Taxonomy" id="51637"/>
    <lineage>
        <taxon>Eukaryota</taxon>
        <taxon>Discoba</taxon>
        <taxon>Heterolobosea</taxon>
        <taxon>Tetramitia</taxon>
        <taxon>Eutetramitia</taxon>
        <taxon>Vahlkampfiidae</taxon>
        <taxon>Naegleria</taxon>
    </lineage>
</organism>
<sequence>MASKEVVLVAGGAGTVGSGIALQFLKEGKLVVVPSRRKEALEELKKQVDKEFSSNLITIHQTEEDPEKAAAHLKNEILEKYGHVDHVVSSLGSWWQNSHPTETSVSEYLELLRNLLLSHFVIAQQFLTVPNLKTYTIITGAAGERVMFSKMGLLTSAVSGLFGLIKALNKEIEEKKLSVKLNELRIAAYIQKPSEVTQSSFSNQVIGEYVSKIVKQDVGGKTYSFRNTTDLEQLTTR</sequence>
<dbReference type="EMBL" id="PYSW02000021">
    <property type="protein sequence ID" value="KAG2383211.1"/>
    <property type="molecule type" value="Genomic_DNA"/>
</dbReference>
<comment type="caution">
    <text evidence="3">The sequence shown here is derived from an EMBL/GenBank/DDBJ whole genome shotgun (WGS) entry which is preliminary data.</text>
</comment>
<name>A0AA88KP18_NAELO</name>
<protein>
    <submittedName>
        <fullName evidence="3">Uncharacterized protein</fullName>
    </submittedName>
</protein>
<comment type="similarity">
    <text evidence="1">Belongs to the short-chain dehydrogenases/reductases (SDR) family.</text>
</comment>
<dbReference type="SUPFAM" id="SSF51735">
    <property type="entry name" value="NAD(P)-binding Rossmann-fold domains"/>
    <property type="match status" value="1"/>
</dbReference>
<dbReference type="PANTHER" id="PTHR43669:SF3">
    <property type="entry name" value="ALCOHOL DEHYDROGENASE, PUTATIVE (AFU_ORTHOLOGUE AFUA_3G03445)-RELATED"/>
    <property type="match status" value="1"/>
</dbReference>
<dbReference type="InterPro" id="IPR036291">
    <property type="entry name" value="NAD(P)-bd_dom_sf"/>
</dbReference>